<feature type="domain" description="Rhodopsin" evidence="7">
    <location>
        <begin position="1"/>
        <end position="105"/>
    </location>
</feature>
<protein>
    <recommendedName>
        <fullName evidence="7">Rhodopsin domain-containing protein</fullName>
    </recommendedName>
</protein>
<evidence type="ECO:0000259" key="7">
    <source>
        <dbReference type="Pfam" id="PF20684"/>
    </source>
</evidence>
<gene>
    <name evidence="8" type="ORF">DID88_008663</name>
</gene>
<evidence type="ECO:0000256" key="1">
    <source>
        <dbReference type="ARBA" id="ARBA00004141"/>
    </source>
</evidence>
<evidence type="ECO:0000313" key="8">
    <source>
        <dbReference type="EMBL" id="RAL67938.1"/>
    </source>
</evidence>
<dbReference type="InterPro" id="IPR049326">
    <property type="entry name" value="Rhodopsin_dom_fungi"/>
</dbReference>
<dbReference type="PANTHER" id="PTHR33048">
    <property type="entry name" value="PTH11-LIKE INTEGRAL MEMBRANE PROTEIN (AFU_ORTHOLOGUE AFUA_5G11245)"/>
    <property type="match status" value="1"/>
</dbReference>
<evidence type="ECO:0000313" key="9">
    <source>
        <dbReference type="Proteomes" id="UP000249056"/>
    </source>
</evidence>
<feature type="transmembrane region" description="Helical" evidence="6">
    <location>
        <begin position="32"/>
        <end position="53"/>
    </location>
</feature>
<reference evidence="8 9" key="1">
    <citation type="submission" date="2018-06" db="EMBL/GenBank/DDBJ databases">
        <title>Genome Sequence of the Brown Rot Fungal Pathogen Monilinia fructigena.</title>
        <authorList>
            <person name="Landi L."/>
            <person name="De Miccolis Angelini R.M."/>
            <person name="Pollastro S."/>
            <person name="Abate D."/>
            <person name="Faretra F."/>
            <person name="Romanazzi G."/>
        </authorList>
    </citation>
    <scope>NUCLEOTIDE SEQUENCE [LARGE SCALE GENOMIC DNA]</scope>
    <source>
        <strain evidence="8 9">Mfrg269</strain>
    </source>
</reference>
<sequence>MYAAYLWAIKYSISIFLRSLTGQIWQRVHHKLLKYLHIVLAVTFLATIISDIAECQPFTHYWQVIPDPGAQCRQGYAQLFTAGILNSITNVALIVFPIPMILKSKFIKQISK</sequence>
<evidence type="ECO:0000256" key="3">
    <source>
        <dbReference type="ARBA" id="ARBA00022989"/>
    </source>
</evidence>
<dbReference type="Pfam" id="PF20684">
    <property type="entry name" value="Fung_rhodopsin"/>
    <property type="match status" value="1"/>
</dbReference>
<keyword evidence="4 6" id="KW-0472">Membrane</keyword>
<dbReference type="Proteomes" id="UP000249056">
    <property type="component" value="Unassembled WGS sequence"/>
</dbReference>
<organism evidence="8 9">
    <name type="scientific">Monilinia fructigena</name>
    <dbReference type="NCBI Taxonomy" id="38457"/>
    <lineage>
        <taxon>Eukaryota</taxon>
        <taxon>Fungi</taxon>
        <taxon>Dikarya</taxon>
        <taxon>Ascomycota</taxon>
        <taxon>Pezizomycotina</taxon>
        <taxon>Leotiomycetes</taxon>
        <taxon>Helotiales</taxon>
        <taxon>Sclerotiniaceae</taxon>
        <taxon>Monilinia</taxon>
    </lineage>
</organism>
<evidence type="ECO:0000256" key="4">
    <source>
        <dbReference type="ARBA" id="ARBA00023136"/>
    </source>
</evidence>
<dbReference type="AlphaFoldDB" id="A0A395J705"/>
<comment type="similarity">
    <text evidence="5">Belongs to the SAT4 family.</text>
</comment>
<dbReference type="PANTHER" id="PTHR33048:SF19">
    <property type="entry name" value="MEMBRANE PROTEIN PTH11-LIKE, PUTATIVE (AFU_ORTHOLOGUE AFUA_1G14080)-RELATED"/>
    <property type="match status" value="1"/>
</dbReference>
<keyword evidence="3 6" id="KW-1133">Transmembrane helix</keyword>
<evidence type="ECO:0000256" key="5">
    <source>
        <dbReference type="ARBA" id="ARBA00038359"/>
    </source>
</evidence>
<dbReference type="GO" id="GO:0016020">
    <property type="term" value="C:membrane"/>
    <property type="evidence" value="ECO:0007669"/>
    <property type="project" value="UniProtKB-SubCell"/>
</dbReference>
<evidence type="ECO:0000256" key="2">
    <source>
        <dbReference type="ARBA" id="ARBA00022692"/>
    </source>
</evidence>
<name>A0A395J705_9HELO</name>
<comment type="caution">
    <text evidence="8">The sequence shown here is derived from an EMBL/GenBank/DDBJ whole genome shotgun (WGS) entry which is preliminary data.</text>
</comment>
<accession>A0A395J705</accession>
<keyword evidence="2 6" id="KW-0812">Transmembrane</keyword>
<dbReference type="OrthoDB" id="5398233at2759"/>
<comment type="subcellular location">
    <subcellularLocation>
        <location evidence="1">Membrane</location>
        <topology evidence="1">Multi-pass membrane protein</topology>
    </subcellularLocation>
</comment>
<feature type="transmembrane region" description="Helical" evidence="6">
    <location>
        <begin position="76"/>
        <end position="102"/>
    </location>
</feature>
<dbReference type="EMBL" id="QKRW01000002">
    <property type="protein sequence ID" value="RAL67938.1"/>
    <property type="molecule type" value="Genomic_DNA"/>
</dbReference>
<proteinExistence type="inferred from homology"/>
<evidence type="ECO:0000256" key="6">
    <source>
        <dbReference type="SAM" id="Phobius"/>
    </source>
</evidence>
<dbReference type="InterPro" id="IPR052337">
    <property type="entry name" value="SAT4-like"/>
</dbReference>
<keyword evidence="9" id="KW-1185">Reference proteome</keyword>